<organism evidence="3 4">
    <name type="scientific">Polarella glacialis</name>
    <name type="common">Dinoflagellate</name>
    <dbReference type="NCBI Taxonomy" id="89957"/>
    <lineage>
        <taxon>Eukaryota</taxon>
        <taxon>Sar</taxon>
        <taxon>Alveolata</taxon>
        <taxon>Dinophyceae</taxon>
        <taxon>Suessiales</taxon>
        <taxon>Suessiaceae</taxon>
        <taxon>Polarella</taxon>
    </lineage>
</organism>
<keyword evidence="4" id="KW-1185">Reference proteome</keyword>
<sequence>EDDIGDSASRRLASSLKAHSSDDEIPSTAPVIAFPRRPLPSVIRDSAPRVGSDSGSSEDYRDHDEEEELYSPPVWVPEPVPVEPLKILPAEGLSALSESSSLPPRRRIKLQLLESKAEEERLRAAYEVGMPRSVWIAVLRPKLLAAPTSEKSLCSGALELEQEALPQELEEGLEAQLKKTLQELDDVRQAECWTQMCLEDQLAYCRRALVIQEWEVDNFAKMAAEAKEECERLRRGGPVTDSDIEEALRAADREASELQVDVQRREKAIDSLNLDLQHALEYMIQTNINAAGGPTPYLTSEDFLPSSVRDHLGLGKYGADYLARLLRKFELEMASGACQEPSKHSLGDAFRNSSNAAPGPLPPDPTPLSPHGATNNLPLVAADWEGDWE</sequence>
<proteinExistence type="predicted"/>
<feature type="non-terminal residue" evidence="3">
    <location>
        <position position="389"/>
    </location>
</feature>
<feature type="non-terminal residue" evidence="3">
    <location>
        <position position="1"/>
    </location>
</feature>
<dbReference type="EMBL" id="CAJNNV010000676">
    <property type="protein sequence ID" value="CAE8583304.1"/>
    <property type="molecule type" value="Genomic_DNA"/>
</dbReference>
<feature type="coiled-coil region" evidence="1">
    <location>
        <begin position="216"/>
        <end position="268"/>
    </location>
</feature>
<evidence type="ECO:0000256" key="2">
    <source>
        <dbReference type="SAM" id="MobiDB-lite"/>
    </source>
</evidence>
<keyword evidence="1" id="KW-0175">Coiled coil</keyword>
<name>A0A813DBP5_POLGL</name>
<comment type="caution">
    <text evidence="3">The sequence shown here is derived from an EMBL/GenBank/DDBJ whole genome shotgun (WGS) entry which is preliminary data.</text>
</comment>
<evidence type="ECO:0000313" key="3">
    <source>
        <dbReference type="EMBL" id="CAE8583304.1"/>
    </source>
</evidence>
<gene>
    <name evidence="3" type="ORF">PGLA1383_LOCUS2285</name>
</gene>
<feature type="region of interest" description="Disordered" evidence="2">
    <location>
        <begin position="1"/>
        <end position="70"/>
    </location>
</feature>
<reference evidence="3" key="1">
    <citation type="submission" date="2021-02" db="EMBL/GenBank/DDBJ databases">
        <authorList>
            <person name="Dougan E. K."/>
            <person name="Rhodes N."/>
            <person name="Thang M."/>
            <person name="Chan C."/>
        </authorList>
    </citation>
    <scope>NUCLEOTIDE SEQUENCE</scope>
</reference>
<accession>A0A813DBP5</accession>
<dbReference type="OrthoDB" id="10666992at2759"/>
<feature type="compositionally biased region" description="Pro residues" evidence="2">
    <location>
        <begin position="359"/>
        <end position="368"/>
    </location>
</feature>
<feature type="region of interest" description="Disordered" evidence="2">
    <location>
        <begin position="340"/>
        <end position="389"/>
    </location>
</feature>
<dbReference type="Proteomes" id="UP000654075">
    <property type="component" value="Unassembled WGS sequence"/>
</dbReference>
<evidence type="ECO:0000256" key="1">
    <source>
        <dbReference type="SAM" id="Coils"/>
    </source>
</evidence>
<evidence type="ECO:0000313" key="4">
    <source>
        <dbReference type="Proteomes" id="UP000654075"/>
    </source>
</evidence>
<dbReference type="AlphaFoldDB" id="A0A813DBP5"/>
<protein>
    <submittedName>
        <fullName evidence="3">Uncharacterized protein</fullName>
    </submittedName>
</protein>